<dbReference type="EMBL" id="JBHSMI010000012">
    <property type="protein sequence ID" value="MFC5402387.1"/>
    <property type="molecule type" value="Genomic_DNA"/>
</dbReference>
<proteinExistence type="predicted"/>
<name>A0ABW0HR84_9BACL</name>
<dbReference type="RefSeq" id="WP_378130790.1">
    <property type="nucleotide sequence ID" value="NZ_JBHSMI010000012.1"/>
</dbReference>
<comment type="caution">
    <text evidence="1">The sequence shown here is derived from an EMBL/GenBank/DDBJ whole genome shotgun (WGS) entry which is preliminary data.</text>
</comment>
<dbReference type="SUPFAM" id="SSF143100">
    <property type="entry name" value="TTHA1013/TTHA0281-like"/>
    <property type="match status" value="1"/>
</dbReference>
<gene>
    <name evidence="1" type="ORF">ACFPOF_06520</name>
</gene>
<dbReference type="InterPro" id="IPR035069">
    <property type="entry name" value="TTHA1013/TTHA0281-like"/>
</dbReference>
<organism evidence="1 2">
    <name type="scientific">Cohnella soli</name>
    <dbReference type="NCBI Taxonomy" id="425005"/>
    <lineage>
        <taxon>Bacteria</taxon>
        <taxon>Bacillati</taxon>
        <taxon>Bacillota</taxon>
        <taxon>Bacilli</taxon>
        <taxon>Bacillales</taxon>
        <taxon>Paenibacillaceae</taxon>
        <taxon>Cohnella</taxon>
    </lineage>
</organism>
<reference evidence="2" key="1">
    <citation type="journal article" date="2019" name="Int. J. Syst. Evol. Microbiol.">
        <title>The Global Catalogue of Microorganisms (GCM) 10K type strain sequencing project: providing services to taxonomists for standard genome sequencing and annotation.</title>
        <authorList>
            <consortium name="The Broad Institute Genomics Platform"/>
            <consortium name="The Broad Institute Genome Sequencing Center for Infectious Disease"/>
            <person name="Wu L."/>
            <person name="Ma J."/>
        </authorList>
    </citation>
    <scope>NUCLEOTIDE SEQUENCE [LARGE SCALE GENOMIC DNA]</scope>
    <source>
        <strain evidence="2">CGMCC 1.18575</strain>
    </source>
</reference>
<dbReference type="Proteomes" id="UP001596113">
    <property type="component" value="Unassembled WGS sequence"/>
</dbReference>
<protein>
    <submittedName>
        <fullName evidence="1">Type II toxin-antitoxin system HicB family antitoxin</fullName>
    </submittedName>
</protein>
<evidence type="ECO:0000313" key="1">
    <source>
        <dbReference type="EMBL" id="MFC5402387.1"/>
    </source>
</evidence>
<evidence type="ECO:0000313" key="2">
    <source>
        <dbReference type="Proteomes" id="UP001596113"/>
    </source>
</evidence>
<sequence>MEHEQQFLVLFEEDKMEKNFTAYIPAFRLGARGDTLEEARENAKDLAQMAIALARISGKSLPQGDAIVESITVATI</sequence>
<accession>A0ABW0HR84</accession>
<dbReference type="Gene3D" id="3.30.160.250">
    <property type="match status" value="1"/>
</dbReference>
<keyword evidence="2" id="KW-1185">Reference proteome</keyword>